<accession>A0A0B4VRT4</accession>
<proteinExistence type="predicted"/>
<organism evidence="2">
    <name type="scientific">Plectreurys tristis</name>
    <name type="common">Spider</name>
    <name type="synonym">Plectreurys bispinosus</name>
    <dbReference type="NCBI Taxonomy" id="33319"/>
    <lineage>
        <taxon>Eukaryota</taxon>
        <taxon>Metazoa</taxon>
        <taxon>Ecdysozoa</taxon>
        <taxon>Arthropoda</taxon>
        <taxon>Chelicerata</taxon>
        <taxon>Arachnida</taxon>
        <taxon>Araneae</taxon>
        <taxon>Araneomorphae</taxon>
        <taxon>Haplogynae</taxon>
        <taxon>Pholcoidea</taxon>
        <taxon>Plectreuridae</taxon>
        <taxon>Plectreurys</taxon>
    </lineage>
</organism>
<keyword evidence="1" id="KW-0812">Transmembrane</keyword>
<protein>
    <submittedName>
        <fullName evidence="2">Uncharacterized protein</fullName>
    </submittedName>
</protein>
<keyword evidence="1" id="KW-1133">Transmembrane helix</keyword>
<name>A0A0B4VRT4_PLETR</name>
<evidence type="ECO:0000256" key="1">
    <source>
        <dbReference type="SAM" id="Phobius"/>
    </source>
</evidence>
<sequence length="66" mass="7844">MDITSLCPHQPCVSYQYCIVIPLFFILLALPVSNVKVLTICYNIAFRFFMKFREEYNKCMRNLKSK</sequence>
<dbReference type="AlphaFoldDB" id="A0A0B4VRT4"/>
<reference evidence="2" key="1">
    <citation type="submission" date="2014-01" db="EMBL/GenBank/DDBJ databases">
        <authorList>
            <person name="Zobel-Thropp P.A."/>
            <person name="Thomas E.Z."/>
            <person name="Binford G.J."/>
        </authorList>
    </citation>
    <scope>NUCLEOTIDE SEQUENCE</scope>
    <source>
        <tissue evidence="2">Venom gland</tissue>
    </source>
</reference>
<evidence type="ECO:0000313" key="2">
    <source>
        <dbReference type="EMBL" id="AJD25328.1"/>
    </source>
</evidence>
<dbReference type="EMBL" id="KJ124722">
    <property type="protein sequence ID" value="AJD25328.1"/>
    <property type="molecule type" value="Transcribed_RNA"/>
</dbReference>
<feature type="transmembrane region" description="Helical" evidence="1">
    <location>
        <begin position="20"/>
        <end position="45"/>
    </location>
</feature>
<keyword evidence="1" id="KW-0472">Membrane</keyword>